<evidence type="ECO:0000259" key="1">
    <source>
        <dbReference type="Pfam" id="PF11726"/>
    </source>
</evidence>
<accession>A0A839V9H9</accession>
<dbReference type="EMBL" id="JACHXP010000002">
    <property type="protein sequence ID" value="MBB3189206.1"/>
    <property type="molecule type" value="Genomic_DNA"/>
</dbReference>
<dbReference type="Proteomes" id="UP000547614">
    <property type="component" value="Unassembled WGS sequence"/>
</dbReference>
<protein>
    <recommendedName>
        <fullName evidence="1">YagK/YfjJ C-terminal domain-containing protein</fullName>
    </recommendedName>
</protein>
<comment type="caution">
    <text evidence="2">The sequence shown here is derived from an EMBL/GenBank/DDBJ whole genome shotgun (WGS) entry which is preliminary data.</text>
</comment>
<reference evidence="2 3" key="1">
    <citation type="submission" date="2020-08" db="EMBL/GenBank/DDBJ databases">
        <title>Genomic Encyclopedia of Type Strains, Phase III (KMG-III): the genomes of soil and plant-associated and newly described type strains.</title>
        <authorList>
            <person name="Whitman W."/>
        </authorList>
    </citation>
    <scope>NUCLEOTIDE SEQUENCE [LARGE SCALE GENOMIC DNA]</scope>
    <source>
        <strain evidence="2 3">CECT 7282</strain>
    </source>
</reference>
<dbReference type="InterPro" id="IPR057271">
    <property type="entry name" value="YagK_YfjJ_C"/>
</dbReference>
<gene>
    <name evidence="2" type="ORF">FHR94_000428</name>
</gene>
<keyword evidence="3" id="KW-1185">Reference proteome</keyword>
<sequence>MFATPTLRHPENDKLCLYFNEFFQGYSVMQVDDGPLIENYLASALSTLQYCVEQQHLTFVVRFDLRFPAAMPRLSMHDNNEVLTRFFRHLRYELDRAGTKYTTKLRYIWAREQETSDKPHYHVMLLLNKNAVDRIGNKQPDEFGCYTRENLYHRASRSWLKAMGFDGDDPRFGQLVNVSRHPDTGNYWSAVIHRDDYFTMDDAMYMASYLCKAYTKPFGQGVRVFDTSRN</sequence>
<dbReference type="Pfam" id="PF11726">
    <property type="entry name" value="YagK_YfjJ_C"/>
    <property type="match status" value="1"/>
</dbReference>
<proteinExistence type="predicted"/>
<dbReference type="RefSeq" id="WP_183323975.1">
    <property type="nucleotide sequence ID" value="NZ_JACHXP010000002.1"/>
</dbReference>
<evidence type="ECO:0000313" key="2">
    <source>
        <dbReference type="EMBL" id="MBB3189206.1"/>
    </source>
</evidence>
<dbReference type="AlphaFoldDB" id="A0A839V9H9"/>
<feature type="domain" description="YagK/YfjJ C-terminal" evidence="1">
    <location>
        <begin position="53"/>
        <end position="228"/>
    </location>
</feature>
<name>A0A839V9H9_9GAMM</name>
<evidence type="ECO:0000313" key="3">
    <source>
        <dbReference type="Proteomes" id="UP000547614"/>
    </source>
</evidence>
<organism evidence="2 3">
    <name type="scientific">Halomonas cerina</name>
    <dbReference type="NCBI Taxonomy" id="447424"/>
    <lineage>
        <taxon>Bacteria</taxon>
        <taxon>Pseudomonadati</taxon>
        <taxon>Pseudomonadota</taxon>
        <taxon>Gammaproteobacteria</taxon>
        <taxon>Oceanospirillales</taxon>
        <taxon>Halomonadaceae</taxon>
        <taxon>Halomonas</taxon>
    </lineage>
</organism>